<reference evidence="1" key="1">
    <citation type="submission" date="2022-02" db="EMBL/GenBank/DDBJ databases">
        <title>Plant Genome Project.</title>
        <authorList>
            <person name="Zhang R.-G."/>
        </authorList>
    </citation>
    <scope>NUCLEOTIDE SEQUENCE</scope>
    <source>
        <strain evidence="1">AT1</strain>
    </source>
</reference>
<evidence type="ECO:0000313" key="2">
    <source>
        <dbReference type="Proteomes" id="UP001062846"/>
    </source>
</evidence>
<gene>
    <name evidence="1" type="ORF">RHMOL_Rhmol04G0210900</name>
</gene>
<dbReference type="EMBL" id="CM046391">
    <property type="protein sequence ID" value="KAI8559889.1"/>
    <property type="molecule type" value="Genomic_DNA"/>
</dbReference>
<keyword evidence="2" id="KW-1185">Reference proteome</keyword>
<dbReference type="Proteomes" id="UP001062846">
    <property type="component" value="Chromosome 4"/>
</dbReference>
<organism evidence="1 2">
    <name type="scientific">Rhododendron molle</name>
    <name type="common">Chinese azalea</name>
    <name type="synonym">Azalea mollis</name>
    <dbReference type="NCBI Taxonomy" id="49168"/>
    <lineage>
        <taxon>Eukaryota</taxon>
        <taxon>Viridiplantae</taxon>
        <taxon>Streptophyta</taxon>
        <taxon>Embryophyta</taxon>
        <taxon>Tracheophyta</taxon>
        <taxon>Spermatophyta</taxon>
        <taxon>Magnoliopsida</taxon>
        <taxon>eudicotyledons</taxon>
        <taxon>Gunneridae</taxon>
        <taxon>Pentapetalae</taxon>
        <taxon>asterids</taxon>
        <taxon>Ericales</taxon>
        <taxon>Ericaceae</taxon>
        <taxon>Ericoideae</taxon>
        <taxon>Rhodoreae</taxon>
        <taxon>Rhododendron</taxon>
    </lineage>
</organism>
<protein>
    <submittedName>
        <fullName evidence="1">Uncharacterized protein</fullName>
    </submittedName>
</protein>
<name>A0ACC0P3V4_RHOML</name>
<evidence type="ECO:0000313" key="1">
    <source>
        <dbReference type="EMBL" id="KAI8559889.1"/>
    </source>
</evidence>
<comment type="caution">
    <text evidence="1">The sequence shown here is derived from an EMBL/GenBank/DDBJ whole genome shotgun (WGS) entry which is preliminary data.</text>
</comment>
<accession>A0ACC0P3V4</accession>
<proteinExistence type="predicted"/>
<sequence length="91" mass="10093">MPGLLVSSLNISRGLADTILEGGQVNIMRLIERYSPDGDLEDEAVQARRRFTLVICLLATYLLIPADGRVSPLLVSVAAQMEHEKKWSPWS</sequence>